<dbReference type="CDD" id="cd14014">
    <property type="entry name" value="STKc_PknB_like"/>
    <property type="match status" value="1"/>
</dbReference>
<evidence type="ECO:0000256" key="2">
    <source>
        <dbReference type="ARBA" id="ARBA00022741"/>
    </source>
</evidence>
<dbReference type="GO" id="GO:0004674">
    <property type="term" value="F:protein serine/threonine kinase activity"/>
    <property type="evidence" value="ECO:0007669"/>
    <property type="project" value="TreeGrafter"/>
</dbReference>
<reference evidence="7" key="1">
    <citation type="journal article" date="2020" name="Appl. Environ. Microbiol.">
        <title>Diazotrophic Anaeromyxobacter Isolates from Soils.</title>
        <authorList>
            <person name="Masuda Y."/>
            <person name="Yamanaka H."/>
            <person name="Xu Z.X."/>
            <person name="Shiratori Y."/>
            <person name="Aono T."/>
            <person name="Amachi S."/>
            <person name="Senoo K."/>
            <person name="Itoh H."/>
        </authorList>
    </citation>
    <scope>NUCLEOTIDE SEQUENCE [LARGE SCALE GENOMIC DNA]</scope>
    <source>
        <strain evidence="7">R267</strain>
    </source>
</reference>
<dbReference type="Gene3D" id="3.30.200.20">
    <property type="entry name" value="Phosphorylase Kinase, domain 1"/>
    <property type="match status" value="1"/>
</dbReference>
<keyword evidence="1" id="KW-0808">Transferase</keyword>
<proteinExistence type="predicted"/>
<dbReference type="EMBL" id="BJTG01000005">
    <property type="protein sequence ID" value="GEJ57542.1"/>
    <property type="molecule type" value="Genomic_DNA"/>
</dbReference>
<dbReference type="InterPro" id="IPR011009">
    <property type="entry name" value="Kinase-like_dom_sf"/>
</dbReference>
<dbReference type="Proteomes" id="UP000503640">
    <property type="component" value="Unassembled WGS sequence"/>
</dbReference>
<dbReference type="SUPFAM" id="SSF56112">
    <property type="entry name" value="Protein kinase-like (PK-like)"/>
    <property type="match status" value="1"/>
</dbReference>
<gene>
    <name evidence="6" type="ORF">AMYX_22830</name>
</gene>
<dbReference type="InterPro" id="IPR008266">
    <property type="entry name" value="Tyr_kinase_AS"/>
</dbReference>
<evidence type="ECO:0000259" key="5">
    <source>
        <dbReference type="PROSITE" id="PS50011"/>
    </source>
</evidence>
<keyword evidence="4" id="KW-0067">ATP-binding</keyword>
<dbReference type="PROSITE" id="PS00109">
    <property type="entry name" value="PROTEIN_KINASE_TYR"/>
    <property type="match status" value="1"/>
</dbReference>
<dbReference type="Pfam" id="PF00069">
    <property type="entry name" value="Pkinase"/>
    <property type="match status" value="1"/>
</dbReference>
<dbReference type="PANTHER" id="PTHR43289">
    <property type="entry name" value="MITOGEN-ACTIVATED PROTEIN KINASE KINASE KINASE 20-RELATED"/>
    <property type="match status" value="1"/>
</dbReference>
<evidence type="ECO:0000256" key="1">
    <source>
        <dbReference type="ARBA" id="ARBA00022679"/>
    </source>
</evidence>
<name>A0A7I9VMB3_9BACT</name>
<evidence type="ECO:0000256" key="3">
    <source>
        <dbReference type="ARBA" id="ARBA00022777"/>
    </source>
</evidence>
<evidence type="ECO:0000256" key="4">
    <source>
        <dbReference type="ARBA" id="ARBA00022840"/>
    </source>
</evidence>
<comment type="caution">
    <text evidence="6">The sequence shown here is derived from an EMBL/GenBank/DDBJ whole genome shotgun (WGS) entry which is preliminary data.</text>
</comment>
<dbReference type="GO" id="GO:0005524">
    <property type="term" value="F:ATP binding"/>
    <property type="evidence" value="ECO:0007669"/>
    <property type="project" value="UniProtKB-KW"/>
</dbReference>
<keyword evidence="7" id="KW-1185">Reference proteome</keyword>
<keyword evidence="3" id="KW-0418">Kinase</keyword>
<organism evidence="6 7">
    <name type="scientific">Anaeromyxobacter diazotrophicus</name>
    <dbReference type="NCBI Taxonomy" id="2590199"/>
    <lineage>
        <taxon>Bacteria</taxon>
        <taxon>Pseudomonadati</taxon>
        <taxon>Myxococcota</taxon>
        <taxon>Myxococcia</taxon>
        <taxon>Myxococcales</taxon>
        <taxon>Cystobacterineae</taxon>
        <taxon>Anaeromyxobacteraceae</taxon>
        <taxon>Anaeromyxobacter</taxon>
    </lineage>
</organism>
<feature type="domain" description="Protein kinase" evidence="5">
    <location>
        <begin position="37"/>
        <end position="279"/>
    </location>
</feature>
<dbReference type="RefSeq" id="WP_176065212.1">
    <property type="nucleotide sequence ID" value="NZ_BJTG01000005.1"/>
</dbReference>
<sequence>MPDELLALVRELVGAGEQAQGAGWERALRPGLVVGRFELVRELGRGGCGVVYEARDRELHRAVAFKAMRACGAAEAEERLLAEAEAAARLSHPNIVTLHDAGRSEHGAYLVLELLRGETLARRLEQGPLAVPEALRVAAAVGWGLAHAHAHGVVHRDLTPGNVFLCEDGQVKLLDLGLARAFGRRKLAGGTPAFMAPEQERGAPEDERTDVFALGVLLHRMIGGAPARVARGALPRLEVAGLPSLGPLLARLLELDPVRRPRDAVEVAPALAALGHEAERAGPGAAVVRRPGPRPRALLALAALAAALTAALALRDGALPGREVPPSIAVLPFASVSAEREQEVFSEGLSEEILDTLARVQGLRVAGRTSSFAVEGRDVKLAELGRELGVGAVLEGSVRKVGSRVRVAARVVSVADGFQLWSQEFDRELSDVLAVQAELARSVARAVEARLVPGRAPLEAPPSASRDAHLEALRARASHDLAWGAEARAVGR</sequence>
<evidence type="ECO:0000313" key="6">
    <source>
        <dbReference type="EMBL" id="GEJ57542.1"/>
    </source>
</evidence>
<dbReference type="PROSITE" id="PS50011">
    <property type="entry name" value="PROTEIN_KINASE_DOM"/>
    <property type="match status" value="1"/>
</dbReference>
<dbReference type="AlphaFoldDB" id="A0A7I9VMB3"/>
<keyword evidence="2" id="KW-0547">Nucleotide-binding</keyword>
<dbReference type="Gene3D" id="3.40.50.10610">
    <property type="entry name" value="ABC-type transport auxiliary lipoprotein component"/>
    <property type="match status" value="1"/>
</dbReference>
<dbReference type="InterPro" id="IPR000719">
    <property type="entry name" value="Prot_kinase_dom"/>
</dbReference>
<dbReference type="Gene3D" id="1.10.510.10">
    <property type="entry name" value="Transferase(Phosphotransferase) domain 1"/>
    <property type="match status" value="1"/>
</dbReference>
<accession>A0A7I9VMB3</accession>
<dbReference type="PANTHER" id="PTHR43289:SF6">
    <property type="entry name" value="SERINE_THREONINE-PROTEIN KINASE NEKL-3"/>
    <property type="match status" value="1"/>
</dbReference>
<evidence type="ECO:0000313" key="7">
    <source>
        <dbReference type="Proteomes" id="UP000503640"/>
    </source>
</evidence>
<protein>
    <recommendedName>
        <fullName evidence="5">Protein kinase domain-containing protein</fullName>
    </recommendedName>
</protein>